<proteinExistence type="predicted"/>
<sequence>MRTEDIEYRADGVRMIGQYVVDDSKPGRRGGVLVCHEGPGLTDHTKKIAARLAGLGYAAFAMDYHGDGKPLADLSQTMARLQPWMTDPTGIRTRALAALDVLKSQKEVDPARLAAIGYCFGGTTSLEIARSGADVKAVVGFHSGLATARPQDAVNIKAKVLVCIGADDPIIPPEQRAAFEAEMKSAGVDWRLQLYGGAGHSFTNPAADSRGMKGFFYHEATDRRSWNAMIELFNETLN</sequence>
<protein>
    <submittedName>
        <fullName evidence="2">Dienelactone hydrolase family protein</fullName>
    </submittedName>
</protein>
<evidence type="ECO:0000259" key="1">
    <source>
        <dbReference type="Pfam" id="PF01738"/>
    </source>
</evidence>
<dbReference type="InterPro" id="IPR050261">
    <property type="entry name" value="FrsA_esterase"/>
</dbReference>
<dbReference type="PANTHER" id="PTHR22946:SF0">
    <property type="entry name" value="DIENELACTONE HYDROLASE DOMAIN-CONTAINING PROTEIN"/>
    <property type="match status" value="1"/>
</dbReference>
<dbReference type="GO" id="GO:0016787">
    <property type="term" value="F:hydrolase activity"/>
    <property type="evidence" value="ECO:0007669"/>
    <property type="project" value="UniProtKB-KW"/>
</dbReference>
<feature type="domain" description="Dienelactone hydrolase" evidence="1">
    <location>
        <begin position="19"/>
        <end position="236"/>
    </location>
</feature>
<dbReference type="EMBL" id="JAHOPB010000002">
    <property type="protein sequence ID" value="MBU8876264.1"/>
    <property type="molecule type" value="Genomic_DNA"/>
</dbReference>
<dbReference type="PANTHER" id="PTHR22946">
    <property type="entry name" value="DIENELACTONE HYDROLASE DOMAIN-CONTAINING PROTEIN-RELATED"/>
    <property type="match status" value="1"/>
</dbReference>
<comment type="caution">
    <text evidence="2">The sequence shown here is derived from an EMBL/GenBank/DDBJ whole genome shotgun (WGS) entry which is preliminary data.</text>
</comment>
<keyword evidence="3" id="KW-1185">Reference proteome</keyword>
<name>A0ABS6INT0_9HYPH</name>
<organism evidence="2 3">
    <name type="scientific">Reyranella humidisoli</name>
    <dbReference type="NCBI Taxonomy" id="2849149"/>
    <lineage>
        <taxon>Bacteria</taxon>
        <taxon>Pseudomonadati</taxon>
        <taxon>Pseudomonadota</taxon>
        <taxon>Alphaproteobacteria</taxon>
        <taxon>Hyphomicrobiales</taxon>
        <taxon>Reyranellaceae</taxon>
        <taxon>Reyranella</taxon>
    </lineage>
</organism>
<accession>A0ABS6INT0</accession>
<evidence type="ECO:0000313" key="3">
    <source>
        <dbReference type="Proteomes" id="UP000727907"/>
    </source>
</evidence>
<evidence type="ECO:0000313" key="2">
    <source>
        <dbReference type="EMBL" id="MBU8876264.1"/>
    </source>
</evidence>
<dbReference type="RefSeq" id="WP_216964919.1">
    <property type="nucleotide sequence ID" value="NZ_JAHOPB010000002.1"/>
</dbReference>
<dbReference type="Proteomes" id="UP000727907">
    <property type="component" value="Unassembled WGS sequence"/>
</dbReference>
<reference evidence="2 3" key="1">
    <citation type="submission" date="2021-06" db="EMBL/GenBank/DDBJ databases">
        <authorList>
            <person name="Lee D.H."/>
        </authorList>
    </citation>
    <scope>NUCLEOTIDE SEQUENCE [LARGE SCALE GENOMIC DNA]</scope>
    <source>
        <strain evidence="2 3">MMS21-HV4-11</strain>
    </source>
</reference>
<keyword evidence="2" id="KW-0378">Hydrolase</keyword>
<gene>
    <name evidence="2" type="ORF">KQ910_20995</name>
</gene>
<dbReference type="Pfam" id="PF01738">
    <property type="entry name" value="DLH"/>
    <property type="match status" value="1"/>
</dbReference>
<dbReference type="InterPro" id="IPR002925">
    <property type="entry name" value="Dienelactn_hydro"/>
</dbReference>